<dbReference type="EMBL" id="GBRH01222909">
    <property type="protein sequence ID" value="JAD74986.1"/>
    <property type="molecule type" value="Transcribed_RNA"/>
</dbReference>
<reference evidence="2" key="2">
    <citation type="journal article" date="2015" name="Data Brief">
        <title>Shoot transcriptome of the giant reed, Arundo donax.</title>
        <authorList>
            <person name="Barrero R.A."/>
            <person name="Guerrero F.D."/>
            <person name="Moolhuijzen P."/>
            <person name="Goolsby J.A."/>
            <person name="Tidwell J."/>
            <person name="Bellgard S.E."/>
            <person name="Bellgard M.I."/>
        </authorList>
    </citation>
    <scope>NUCLEOTIDE SEQUENCE</scope>
    <source>
        <tissue evidence="2">Shoot tissue taken approximately 20 cm above the soil surface</tissue>
    </source>
</reference>
<protein>
    <submittedName>
        <fullName evidence="2">Chaperonin-60kD, ch60, putative</fullName>
    </submittedName>
</protein>
<proteinExistence type="predicted"/>
<evidence type="ECO:0000313" key="2">
    <source>
        <dbReference type="EMBL" id="JAD74986.1"/>
    </source>
</evidence>
<feature type="chain" id="PRO_5002046060" evidence="1">
    <location>
        <begin position="29"/>
        <end position="71"/>
    </location>
</feature>
<evidence type="ECO:0000256" key="1">
    <source>
        <dbReference type="SAM" id="SignalP"/>
    </source>
</evidence>
<feature type="signal peptide" evidence="1">
    <location>
        <begin position="1"/>
        <end position="28"/>
    </location>
</feature>
<accession>A0A0A9CHD6</accession>
<sequence>MPSCPQKSIPLICGIRLAILAFVAESSATAASVVVISNETLAASWSAVRITFTGSMMPALIMSTYSPFAAS</sequence>
<organism evidence="2">
    <name type="scientific">Arundo donax</name>
    <name type="common">Giant reed</name>
    <name type="synonym">Donax arundinaceus</name>
    <dbReference type="NCBI Taxonomy" id="35708"/>
    <lineage>
        <taxon>Eukaryota</taxon>
        <taxon>Viridiplantae</taxon>
        <taxon>Streptophyta</taxon>
        <taxon>Embryophyta</taxon>
        <taxon>Tracheophyta</taxon>
        <taxon>Spermatophyta</taxon>
        <taxon>Magnoliopsida</taxon>
        <taxon>Liliopsida</taxon>
        <taxon>Poales</taxon>
        <taxon>Poaceae</taxon>
        <taxon>PACMAD clade</taxon>
        <taxon>Arundinoideae</taxon>
        <taxon>Arundineae</taxon>
        <taxon>Arundo</taxon>
    </lineage>
</organism>
<keyword evidence="1" id="KW-0732">Signal</keyword>
<reference evidence="2" key="1">
    <citation type="submission" date="2014-09" db="EMBL/GenBank/DDBJ databases">
        <authorList>
            <person name="Magalhaes I.L.F."/>
            <person name="Oliveira U."/>
            <person name="Santos F.R."/>
            <person name="Vidigal T.H.D.A."/>
            <person name="Brescovit A.D."/>
            <person name="Santos A.J."/>
        </authorList>
    </citation>
    <scope>NUCLEOTIDE SEQUENCE</scope>
    <source>
        <tissue evidence="2">Shoot tissue taken approximately 20 cm above the soil surface</tissue>
    </source>
</reference>
<dbReference type="AlphaFoldDB" id="A0A0A9CHD6"/>
<name>A0A0A9CHD6_ARUDO</name>